<gene>
    <name evidence="1" type="ORF">OSTQU699_LOCUS9575</name>
</gene>
<keyword evidence="2" id="KW-1185">Reference proteome</keyword>
<dbReference type="SUPFAM" id="SSF51126">
    <property type="entry name" value="Pectin lyase-like"/>
    <property type="match status" value="1"/>
</dbReference>
<organism evidence="1 2">
    <name type="scientific">Ostreobium quekettii</name>
    <dbReference type="NCBI Taxonomy" id="121088"/>
    <lineage>
        <taxon>Eukaryota</taxon>
        <taxon>Viridiplantae</taxon>
        <taxon>Chlorophyta</taxon>
        <taxon>core chlorophytes</taxon>
        <taxon>Ulvophyceae</taxon>
        <taxon>TCBD clade</taxon>
        <taxon>Bryopsidales</taxon>
        <taxon>Ostreobineae</taxon>
        <taxon>Ostreobiaceae</taxon>
        <taxon>Ostreobium</taxon>
    </lineage>
</organism>
<feature type="non-terminal residue" evidence="1">
    <location>
        <position position="1"/>
    </location>
</feature>
<dbReference type="InterPro" id="IPR011050">
    <property type="entry name" value="Pectin_lyase_fold/virulence"/>
</dbReference>
<dbReference type="PANTHER" id="PTHR11319">
    <property type="entry name" value="G PROTEIN-COUPLED RECEPTOR-RELATED"/>
    <property type="match status" value="1"/>
</dbReference>
<comment type="caution">
    <text evidence="1">The sequence shown here is derived from an EMBL/GenBank/DDBJ whole genome shotgun (WGS) entry which is preliminary data.</text>
</comment>
<reference evidence="1" key="1">
    <citation type="submission" date="2020-12" db="EMBL/GenBank/DDBJ databases">
        <authorList>
            <person name="Iha C."/>
        </authorList>
    </citation>
    <scope>NUCLEOTIDE SEQUENCE</scope>
</reference>
<proteinExistence type="predicted"/>
<dbReference type="PANTHER" id="PTHR11319:SF35">
    <property type="entry name" value="OUTER MEMBRANE PROTEIN PMPC-RELATED"/>
    <property type="match status" value="1"/>
</dbReference>
<accession>A0A8S1J927</accession>
<sequence>SSNSVDMRDCIFKGNKAHGFGAALRVQESTTLDMAECTFEGNQANGDGRGGGLALAESVDVRIQESIFSSNSADFGGAIDSLIQVKLTVDGSKFSNNTAGNSGGAYNAANESTTDFNSCDFFENNAGIGGAIATYARCLRGSEKAGG</sequence>
<evidence type="ECO:0000313" key="1">
    <source>
        <dbReference type="EMBL" id="CAD7704218.1"/>
    </source>
</evidence>
<protein>
    <recommendedName>
        <fullName evidence="3">Right handed beta helix domain-containing protein</fullName>
    </recommendedName>
</protein>
<evidence type="ECO:0000313" key="2">
    <source>
        <dbReference type="Proteomes" id="UP000708148"/>
    </source>
</evidence>
<evidence type="ECO:0008006" key="3">
    <source>
        <dbReference type="Google" id="ProtNLM"/>
    </source>
</evidence>
<name>A0A8S1J927_9CHLO</name>
<dbReference type="Proteomes" id="UP000708148">
    <property type="component" value="Unassembled WGS sequence"/>
</dbReference>
<dbReference type="EMBL" id="CAJHUC010002700">
    <property type="protein sequence ID" value="CAD7704218.1"/>
    <property type="molecule type" value="Genomic_DNA"/>
</dbReference>
<dbReference type="AlphaFoldDB" id="A0A8S1J927"/>